<keyword evidence="3 7" id="KW-0812">Transmembrane</keyword>
<evidence type="ECO:0000256" key="8">
    <source>
        <dbReference type="SAM" id="Phobius"/>
    </source>
</evidence>
<organism evidence="10 11">
    <name type="scientific">Geofilum rubicundum JCM 15548</name>
    <dbReference type="NCBI Taxonomy" id="1236989"/>
    <lineage>
        <taxon>Bacteria</taxon>
        <taxon>Pseudomonadati</taxon>
        <taxon>Bacteroidota</taxon>
        <taxon>Bacteroidia</taxon>
        <taxon>Marinilabiliales</taxon>
        <taxon>Marinilabiliaceae</taxon>
        <taxon>Geofilum</taxon>
    </lineage>
</organism>
<evidence type="ECO:0000256" key="4">
    <source>
        <dbReference type="ARBA" id="ARBA00022989"/>
    </source>
</evidence>
<dbReference type="GO" id="GO:0008137">
    <property type="term" value="F:NADH dehydrogenase (ubiquinone) activity"/>
    <property type="evidence" value="ECO:0007669"/>
    <property type="project" value="InterPro"/>
</dbReference>
<feature type="transmembrane region" description="Helical" evidence="8">
    <location>
        <begin position="192"/>
        <end position="214"/>
    </location>
</feature>
<dbReference type="InterPro" id="IPR001750">
    <property type="entry name" value="ND/Mrp_TM"/>
</dbReference>
<evidence type="ECO:0000313" key="11">
    <source>
        <dbReference type="Proteomes" id="UP000032900"/>
    </source>
</evidence>
<dbReference type="GO" id="GO:0005886">
    <property type="term" value="C:plasma membrane"/>
    <property type="evidence" value="ECO:0007669"/>
    <property type="project" value="UniProtKB-SubCell"/>
</dbReference>
<dbReference type="Pfam" id="PF00361">
    <property type="entry name" value="Proton_antipo_M"/>
    <property type="match status" value="1"/>
</dbReference>
<feature type="transmembrane region" description="Helical" evidence="8">
    <location>
        <begin position="346"/>
        <end position="369"/>
    </location>
</feature>
<accession>A0A0E9LXD5</accession>
<evidence type="ECO:0000256" key="7">
    <source>
        <dbReference type="RuleBase" id="RU000320"/>
    </source>
</evidence>
<evidence type="ECO:0000256" key="1">
    <source>
        <dbReference type="ARBA" id="ARBA00004651"/>
    </source>
</evidence>
<evidence type="ECO:0000313" key="10">
    <source>
        <dbReference type="EMBL" id="GAO29953.1"/>
    </source>
</evidence>
<dbReference type="OrthoDB" id="9811718at2"/>
<feature type="transmembrane region" description="Helical" evidence="8">
    <location>
        <begin position="473"/>
        <end position="496"/>
    </location>
</feature>
<dbReference type="PANTHER" id="PTHR42682:SF4">
    <property type="entry name" value="NADH-UBIQUINONE_PLASTOQUINONE"/>
    <property type="match status" value="1"/>
</dbReference>
<dbReference type="AlphaFoldDB" id="A0A0E9LXD5"/>
<proteinExistence type="predicted"/>
<evidence type="ECO:0000256" key="5">
    <source>
        <dbReference type="ARBA" id="ARBA00023002"/>
    </source>
</evidence>
<sequence length="586" mass="63137">MIWLLTIVLPLLAAVLTPFIPAGRRGSGWVFVAATLPALWLGLVEVSGVTAEWFLLGSDFSLDTPRRIILLLTAILWATAGLFADAYLKDDVRRGEFAFYFGLTMAGNFGLLISAEVTSFYTFFALMTFASYGLVIHSRTPAARRAARIYLVMAIIGELFLITALYLAVQSSGSMLLADIPPALAEAANGRFIFWLGLIGFGVKVGVIPLYFWLPLAHPAAPAPASAVLSGAMIKAGLVGWMHLAPVGLVEWPTISLLMVSLGFAATFGAAIYGLTQVDPKTNLAYSSISQMGIMTVFLGMGLYGGIPAALLLPAIGLYAFNHGTAKALLFMGTALPAKVGGAWRLLMWAGLGLGVLAIAGGPLTGGLWTKYLVKTFLGESSLPGAQTFLLLLTLSAVTTTLLLSRFLHLLSRIKAPSGTMAPAFLLPWVLLLLAGGWWTMSPTLLPADLLAHMAGEKGILDYYLYLHTNWAAFWPIATGVLIMALTLKVAALNWWPTKEPLLPAGDFIHIILLVGDGLAKFVRKGVAWLTSTAKSLDGPEKLFYRISDSQRTIQKSAAAESVLRRWDFVGIGFFIFFLTLFFLLR</sequence>
<feature type="transmembrane region" description="Helical" evidence="8">
    <location>
        <begin position="567"/>
        <end position="585"/>
    </location>
</feature>
<evidence type="ECO:0000256" key="2">
    <source>
        <dbReference type="ARBA" id="ARBA00022475"/>
    </source>
</evidence>
<evidence type="ECO:0000256" key="6">
    <source>
        <dbReference type="ARBA" id="ARBA00023136"/>
    </source>
</evidence>
<keyword evidence="2" id="KW-1003">Cell membrane</keyword>
<feature type="domain" description="NADH:quinone oxidoreductase/Mrp antiporter transmembrane" evidence="9">
    <location>
        <begin position="115"/>
        <end position="334"/>
    </location>
</feature>
<feature type="transmembrane region" description="Helical" evidence="8">
    <location>
        <begin position="255"/>
        <end position="275"/>
    </location>
</feature>
<feature type="transmembrane region" description="Helical" evidence="8">
    <location>
        <begin position="147"/>
        <end position="169"/>
    </location>
</feature>
<feature type="transmembrane region" description="Helical" evidence="8">
    <location>
        <begin position="226"/>
        <end position="249"/>
    </location>
</feature>
<keyword evidence="6 8" id="KW-0472">Membrane</keyword>
<dbReference type="EMBL" id="BAZW01000015">
    <property type="protein sequence ID" value="GAO29953.1"/>
    <property type="molecule type" value="Genomic_DNA"/>
</dbReference>
<dbReference type="STRING" id="1236989.JCM15548_12188"/>
<keyword evidence="5" id="KW-0560">Oxidoreductase</keyword>
<feature type="transmembrane region" description="Helical" evidence="8">
    <location>
        <begin position="389"/>
        <end position="408"/>
    </location>
</feature>
<name>A0A0E9LXD5_9BACT</name>
<feature type="transmembrane region" description="Helical" evidence="8">
    <location>
        <begin position="284"/>
        <end position="305"/>
    </location>
</feature>
<feature type="transmembrane region" description="Helical" evidence="8">
    <location>
        <begin position="68"/>
        <end position="88"/>
    </location>
</feature>
<dbReference type="InterPro" id="IPR003918">
    <property type="entry name" value="NADH_UbQ_OxRdtase"/>
</dbReference>
<dbReference type="InterPro" id="IPR052175">
    <property type="entry name" value="ComplexI-like_HydComp"/>
</dbReference>
<keyword evidence="11" id="KW-1185">Reference proteome</keyword>
<feature type="transmembrane region" description="Helical" evidence="8">
    <location>
        <begin position="311"/>
        <end position="334"/>
    </location>
</feature>
<gene>
    <name evidence="10" type="ORF">JCM15548_12188</name>
</gene>
<protein>
    <recommendedName>
        <fullName evidence="9">NADH:quinone oxidoreductase/Mrp antiporter transmembrane domain-containing protein</fullName>
    </recommendedName>
</protein>
<dbReference type="RefSeq" id="WP_062124613.1">
    <property type="nucleotide sequence ID" value="NZ_BAZW01000015.1"/>
</dbReference>
<evidence type="ECO:0000256" key="3">
    <source>
        <dbReference type="ARBA" id="ARBA00022692"/>
    </source>
</evidence>
<dbReference type="Proteomes" id="UP000032900">
    <property type="component" value="Unassembled WGS sequence"/>
</dbReference>
<dbReference type="GO" id="GO:0042773">
    <property type="term" value="P:ATP synthesis coupled electron transport"/>
    <property type="evidence" value="ECO:0007669"/>
    <property type="project" value="InterPro"/>
</dbReference>
<comment type="subcellular location">
    <subcellularLocation>
        <location evidence="1">Cell membrane</location>
        <topology evidence="1">Multi-pass membrane protein</topology>
    </subcellularLocation>
    <subcellularLocation>
        <location evidence="7">Membrane</location>
        <topology evidence="7">Multi-pass membrane protein</topology>
    </subcellularLocation>
</comment>
<comment type="caution">
    <text evidence="10">The sequence shown here is derived from an EMBL/GenBank/DDBJ whole genome shotgun (WGS) entry which is preliminary data.</text>
</comment>
<feature type="transmembrane region" description="Helical" evidence="8">
    <location>
        <begin position="29"/>
        <end position="56"/>
    </location>
</feature>
<reference evidence="10 11" key="1">
    <citation type="journal article" date="2015" name="Microbes Environ.">
        <title>Distribution and evolution of nitrogen fixation genes in the phylum bacteroidetes.</title>
        <authorList>
            <person name="Inoue J."/>
            <person name="Oshima K."/>
            <person name="Suda W."/>
            <person name="Sakamoto M."/>
            <person name="Iino T."/>
            <person name="Noda S."/>
            <person name="Hongoh Y."/>
            <person name="Hattori M."/>
            <person name="Ohkuma M."/>
        </authorList>
    </citation>
    <scope>NUCLEOTIDE SEQUENCE [LARGE SCALE GENOMIC DNA]</scope>
    <source>
        <strain evidence="10">JCM 15548</strain>
    </source>
</reference>
<evidence type="ECO:0000259" key="9">
    <source>
        <dbReference type="Pfam" id="PF00361"/>
    </source>
</evidence>
<dbReference type="PRINTS" id="PR01437">
    <property type="entry name" value="NUOXDRDTASE4"/>
</dbReference>
<keyword evidence="4 8" id="KW-1133">Transmembrane helix</keyword>
<feature type="transmembrane region" description="Helical" evidence="8">
    <location>
        <begin position="420"/>
        <end position="441"/>
    </location>
</feature>
<dbReference type="GO" id="GO:0016491">
    <property type="term" value="F:oxidoreductase activity"/>
    <property type="evidence" value="ECO:0007669"/>
    <property type="project" value="UniProtKB-KW"/>
</dbReference>
<feature type="transmembrane region" description="Helical" evidence="8">
    <location>
        <begin position="108"/>
        <end position="135"/>
    </location>
</feature>
<dbReference type="PANTHER" id="PTHR42682">
    <property type="entry name" value="HYDROGENASE-4 COMPONENT F"/>
    <property type="match status" value="1"/>
</dbReference>